<dbReference type="GeneID" id="109711228"/>
<keyword evidence="1" id="KW-0472">Membrane</keyword>
<organism evidence="2 3">
    <name type="scientific">Ananas comosus</name>
    <name type="common">Pineapple</name>
    <name type="synonym">Ananas ananas</name>
    <dbReference type="NCBI Taxonomy" id="4615"/>
    <lineage>
        <taxon>Eukaryota</taxon>
        <taxon>Viridiplantae</taxon>
        <taxon>Streptophyta</taxon>
        <taxon>Embryophyta</taxon>
        <taxon>Tracheophyta</taxon>
        <taxon>Spermatophyta</taxon>
        <taxon>Magnoliopsida</taxon>
        <taxon>Liliopsida</taxon>
        <taxon>Poales</taxon>
        <taxon>Bromeliaceae</taxon>
        <taxon>Bromelioideae</taxon>
        <taxon>Ananas</taxon>
    </lineage>
</organism>
<keyword evidence="1" id="KW-1133">Transmembrane helix</keyword>
<keyword evidence="2" id="KW-1185">Reference proteome</keyword>
<evidence type="ECO:0000313" key="2">
    <source>
        <dbReference type="Proteomes" id="UP000515123"/>
    </source>
</evidence>
<reference evidence="3" key="2">
    <citation type="submission" date="2025-08" db="UniProtKB">
        <authorList>
            <consortium name="RefSeq"/>
        </authorList>
    </citation>
    <scope>IDENTIFICATION</scope>
    <source>
        <tissue evidence="3">Leaf</tissue>
    </source>
</reference>
<evidence type="ECO:0000256" key="1">
    <source>
        <dbReference type="SAM" id="Phobius"/>
    </source>
</evidence>
<dbReference type="Proteomes" id="UP000515123">
    <property type="component" value="Linkage group 6"/>
</dbReference>
<dbReference type="AlphaFoldDB" id="A0A6P5F279"/>
<evidence type="ECO:0000313" key="3">
    <source>
        <dbReference type="RefSeq" id="XP_020089757.1"/>
    </source>
</evidence>
<proteinExistence type="predicted"/>
<accession>A0A6P5F279</accession>
<gene>
    <name evidence="3" type="primary">LOC109711228</name>
</gene>
<sequence>MVSILAGAKLHHLIRILTSDLRTQPLFRGIGDFFNRILSQGFEFDDQYSRANEQSRNVAVSPVIDAEEPYRINAGSWFFDRELHRSSGEDGGDPPAVFNVLDLVLIETMERLKKLTCVRTLCMYVFDIIGLLCLEMFVKTAIYKSLWPVWPD</sequence>
<dbReference type="RefSeq" id="XP_020089757.1">
    <property type="nucleotide sequence ID" value="XM_020234168.1"/>
</dbReference>
<protein>
    <submittedName>
        <fullName evidence="3">Uncharacterized protein LOC109711228</fullName>
    </submittedName>
</protein>
<name>A0A6P5F279_ANACO</name>
<keyword evidence="1" id="KW-0812">Transmembrane</keyword>
<feature type="transmembrane region" description="Helical" evidence="1">
    <location>
        <begin position="121"/>
        <end position="142"/>
    </location>
</feature>
<reference evidence="2" key="1">
    <citation type="journal article" date="2015" name="Nat. Genet.">
        <title>The pineapple genome and the evolution of CAM photosynthesis.</title>
        <authorList>
            <person name="Ming R."/>
            <person name="VanBuren R."/>
            <person name="Wai C.M."/>
            <person name="Tang H."/>
            <person name="Schatz M.C."/>
            <person name="Bowers J.E."/>
            <person name="Lyons E."/>
            <person name="Wang M.L."/>
            <person name="Chen J."/>
            <person name="Biggers E."/>
            <person name="Zhang J."/>
            <person name="Huang L."/>
            <person name="Zhang L."/>
            <person name="Miao W."/>
            <person name="Zhang J."/>
            <person name="Ye Z."/>
            <person name="Miao C."/>
            <person name="Lin Z."/>
            <person name="Wang H."/>
            <person name="Zhou H."/>
            <person name="Yim W.C."/>
            <person name="Priest H.D."/>
            <person name="Zheng C."/>
            <person name="Woodhouse M."/>
            <person name="Edger P.P."/>
            <person name="Guyot R."/>
            <person name="Guo H.B."/>
            <person name="Guo H."/>
            <person name="Zheng G."/>
            <person name="Singh R."/>
            <person name="Sharma A."/>
            <person name="Min X."/>
            <person name="Zheng Y."/>
            <person name="Lee H."/>
            <person name="Gurtowski J."/>
            <person name="Sedlazeck F.J."/>
            <person name="Harkess A."/>
            <person name="McKain M.R."/>
            <person name="Liao Z."/>
            <person name="Fang J."/>
            <person name="Liu J."/>
            <person name="Zhang X."/>
            <person name="Zhang Q."/>
            <person name="Hu W."/>
            <person name="Qin Y."/>
            <person name="Wang K."/>
            <person name="Chen L.Y."/>
            <person name="Shirley N."/>
            <person name="Lin Y.R."/>
            <person name="Liu L.Y."/>
            <person name="Hernandez A.G."/>
            <person name="Wright C.L."/>
            <person name="Bulone V."/>
            <person name="Tuskan G.A."/>
            <person name="Heath K."/>
            <person name="Zee F."/>
            <person name="Moore P.H."/>
            <person name="Sunkar R."/>
            <person name="Leebens-Mack J.H."/>
            <person name="Mockler T."/>
            <person name="Bennetzen J.L."/>
            <person name="Freeling M."/>
            <person name="Sankoff D."/>
            <person name="Paterson A.H."/>
            <person name="Zhu X."/>
            <person name="Yang X."/>
            <person name="Smith J.A."/>
            <person name="Cushman J.C."/>
            <person name="Paull R.E."/>
            <person name="Yu Q."/>
        </authorList>
    </citation>
    <scope>NUCLEOTIDE SEQUENCE [LARGE SCALE GENOMIC DNA]</scope>
    <source>
        <strain evidence="2">cv. F153</strain>
    </source>
</reference>
<dbReference type="OrthoDB" id="10530701at2759"/>